<evidence type="ECO:0000256" key="1">
    <source>
        <dbReference type="SAM" id="MobiDB-lite"/>
    </source>
</evidence>
<feature type="compositionally biased region" description="Basic residues" evidence="1">
    <location>
        <begin position="109"/>
        <end position="118"/>
    </location>
</feature>
<accession>A0A1X6NJJ4</accession>
<sequence length="227" mass="24445">MARVRTSSSHPAESPHARGSRRRRAYVARARGRCRRGRRWSGRPAAQRCGVSRAPPCGSCRPRATSNPPVAAPRWLLDAAPHLGGPRRSASGCRYIRPDISEAPATARPPRRQPRRPSGCRRLCGCPCGHHSRAPARGAPPRRSTSKGGWLAARGSPRRSGTHTPSRAAGPRLPVRASEQDDPWGAQRCGRHPTWASCREGAKGCTSARPPPPGARLGPLPQLVRVA</sequence>
<gene>
    <name evidence="2" type="ORF">BU14_2259s0001</name>
</gene>
<feature type="compositionally biased region" description="Basic residues" evidence="1">
    <location>
        <begin position="18"/>
        <end position="41"/>
    </location>
</feature>
<feature type="region of interest" description="Disordered" evidence="1">
    <location>
        <begin position="1"/>
        <end position="68"/>
    </location>
</feature>
<evidence type="ECO:0000313" key="3">
    <source>
        <dbReference type="Proteomes" id="UP000218209"/>
    </source>
</evidence>
<dbReference type="EMBL" id="KV920098">
    <property type="protein sequence ID" value="OSX68779.1"/>
    <property type="molecule type" value="Genomic_DNA"/>
</dbReference>
<protein>
    <submittedName>
        <fullName evidence="2">Uncharacterized protein</fullName>
    </submittedName>
</protein>
<feature type="region of interest" description="Disordered" evidence="1">
    <location>
        <begin position="132"/>
        <end position="227"/>
    </location>
</feature>
<proteinExistence type="predicted"/>
<dbReference type="AlphaFoldDB" id="A0A1X6NJJ4"/>
<keyword evidence="3" id="KW-1185">Reference proteome</keyword>
<evidence type="ECO:0000313" key="2">
    <source>
        <dbReference type="EMBL" id="OSX68779.1"/>
    </source>
</evidence>
<dbReference type="Proteomes" id="UP000218209">
    <property type="component" value="Unassembled WGS sequence"/>
</dbReference>
<organism evidence="2 3">
    <name type="scientific">Porphyra umbilicalis</name>
    <name type="common">Purple laver</name>
    <name type="synonym">Red alga</name>
    <dbReference type="NCBI Taxonomy" id="2786"/>
    <lineage>
        <taxon>Eukaryota</taxon>
        <taxon>Rhodophyta</taxon>
        <taxon>Bangiophyceae</taxon>
        <taxon>Bangiales</taxon>
        <taxon>Bangiaceae</taxon>
        <taxon>Porphyra</taxon>
    </lineage>
</organism>
<feature type="compositionally biased region" description="Polar residues" evidence="1">
    <location>
        <begin position="1"/>
        <end position="11"/>
    </location>
</feature>
<name>A0A1X6NJJ4_PORUM</name>
<feature type="region of interest" description="Disordered" evidence="1">
    <location>
        <begin position="99"/>
        <end position="118"/>
    </location>
</feature>
<reference evidence="2 3" key="1">
    <citation type="submission" date="2017-03" db="EMBL/GenBank/DDBJ databases">
        <title>WGS assembly of Porphyra umbilicalis.</title>
        <authorList>
            <person name="Brawley S.H."/>
            <person name="Blouin N.A."/>
            <person name="Ficko-Blean E."/>
            <person name="Wheeler G.L."/>
            <person name="Lohr M."/>
            <person name="Goodson H.V."/>
            <person name="Jenkins J.W."/>
            <person name="Blaby-Haas C.E."/>
            <person name="Helliwell K.E."/>
            <person name="Chan C."/>
            <person name="Marriage T."/>
            <person name="Bhattacharya D."/>
            <person name="Klein A.S."/>
            <person name="Badis Y."/>
            <person name="Brodie J."/>
            <person name="Cao Y."/>
            <person name="Collen J."/>
            <person name="Dittami S.M."/>
            <person name="Gachon C.M."/>
            <person name="Green B.R."/>
            <person name="Karpowicz S."/>
            <person name="Kim J.W."/>
            <person name="Kudahl U."/>
            <person name="Lin S."/>
            <person name="Michel G."/>
            <person name="Mittag M."/>
            <person name="Olson B.J."/>
            <person name="Pangilinan J."/>
            <person name="Peng Y."/>
            <person name="Qiu H."/>
            <person name="Shu S."/>
            <person name="Singer J.T."/>
            <person name="Smith A.G."/>
            <person name="Sprecher B.N."/>
            <person name="Wagner V."/>
            <person name="Wang W."/>
            <person name="Wang Z.-Y."/>
            <person name="Yan J."/>
            <person name="Yarish C."/>
            <person name="Zoeuner-Riek S."/>
            <person name="Zhuang Y."/>
            <person name="Zou Y."/>
            <person name="Lindquist E.A."/>
            <person name="Grimwood J."/>
            <person name="Barry K."/>
            <person name="Rokhsar D.S."/>
            <person name="Schmutz J."/>
            <person name="Stiller J.W."/>
            <person name="Grossman A.R."/>
            <person name="Prochnik S.E."/>
        </authorList>
    </citation>
    <scope>NUCLEOTIDE SEQUENCE [LARGE SCALE GENOMIC DNA]</scope>
    <source>
        <strain evidence="2">4086291</strain>
    </source>
</reference>